<keyword evidence="6" id="KW-1185">Reference proteome</keyword>
<dbReference type="RefSeq" id="WP_184537808.1">
    <property type="nucleotide sequence ID" value="NZ_JACHMP010000001.1"/>
</dbReference>
<dbReference type="GO" id="GO:0004812">
    <property type="term" value="F:aminoacyl-tRNA ligase activity"/>
    <property type="evidence" value="ECO:0007669"/>
    <property type="project" value="InterPro"/>
</dbReference>
<dbReference type="GO" id="GO:0006418">
    <property type="term" value="P:tRNA aminoacylation for protein translation"/>
    <property type="evidence" value="ECO:0007669"/>
    <property type="project" value="InterPro"/>
</dbReference>
<dbReference type="InterPro" id="IPR009080">
    <property type="entry name" value="tRNAsynth_Ia_anticodon-bd"/>
</dbReference>
<dbReference type="AlphaFoldDB" id="A0A7W9MGG1"/>
<keyword evidence="1" id="KW-0436">Ligase</keyword>
<evidence type="ECO:0000256" key="2">
    <source>
        <dbReference type="ARBA" id="ARBA00022741"/>
    </source>
</evidence>
<evidence type="ECO:0000313" key="6">
    <source>
        <dbReference type="Proteomes" id="UP000540685"/>
    </source>
</evidence>
<dbReference type="Gene3D" id="3.90.550.10">
    <property type="entry name" value="Spore Coat Polysaccharide Biosynthesis Protein SpsA, Chain A"/>
    <property type="match status" value="1"/>
</dbReference>
<protein>
    <submittedName>
        <fullName evidence="5">Uncharacterized protein</fullName>
    </submittedName>
</protein>
<organism evidence="5 6">
    <name type="scientific">Streptosporangium becharense</name>
    <dbReference type="NCBI Taxonomy" id="1816182"/>
    <lineage>
        <taxon>Bacteria</taxon>
        <taxon>Bacillati</taxon>
        <taxon>Actinomycetota</taxon>
        <taxon>Actinomycetes</taxon>
        <taxon>Streptosporangiales</taxon>
        <taxon>Streptosporangiaceae</taxon>
        <taxon>Streptosporangium</taxon>
    </lineage>
</organism>
<dbReference type="InterPro" id="IPR029044">
    <property type="entry name" value="Nucleotide-diphossugar_trans"/>
</dbReference>
<keyword evidence="2" id="KW-0547">Nucleotide-binding</keyword>
<evidence type="ECO:0000256" key="4">
    <source>
        <dbReference type="SAM" id="MobiDB-lite"/>
    </source>
</evidence>
<evidence type="ECO:0000256" key="3">
    <source>
        <dbReference type="ARBA" id="ARBA00022840"/>
    </source>
</evidence>
<feature type="region of interest" description="Disordered" evidence="4">
    <location>
        <begin position="69"/>
        <end position="195"/>
    </location>
</feature>
<dbReference type="EMBL" id="JACHMP010000001">
    <property type="protein sequence ID" value="MBB5819805.1"/>
    <property type="molecule type" value="Genomic_DNA"/>
</dbReference>
<feature type="compositionally biased region" description="Basic and acidic residues" evidence="4">
    <location>
        <begin position="128"/>
        <end position="195"/>
    </location>
</feature>
<accession>A0A7W9MGG1</accession>
<dbReference type="SUPFAM" id="SSF47323">
    <property type="entry name" value="Anticodon-binding domain of a subclass of class I aminoacyl-tRNA synthetases"/>
    <property type="match status" value="1"/>
</dbReference>
<evidence type="ECO:0000256" key="1">
    <source>
        <dbReference type="ARBA" id="ARBA00022598"/>
    </source>
</evidence>
<gene>
    <name evidence="5" type="ORF">F4562_002867</name>
</gene>
<dbReference type="Proteomes" id="UP000540685">
    <property type="component" value="Unassembled WGS sequence"/>
</dbReference>
<reference evidence="5 6" key="1">
    <citation type="submission" date="2020-08" db="EMBL/GenBank/DDBJ databases">
        <title>Sequencing the genomes of 1000 actinobacteria strains.</title>
        <authorList>
            <person name="Klenk H.-P."/>
        </authorList>
    </citation>
    <scope>NUCLEOTIDE SEQUENCE [LARGE SCALE GENOMIC DNA]</scope>
    <source>
        <strain evidence="5 6">DSM 46887</strain>
    </source>
</reference>
<keyword evidence="3" id="KW-0067">ATP-binding</keyword>
<sequence length="459" mass="49046">MSEAPPHVTTLAERWIEARARRDAAAADALRDELAAEGWRVRDAAGGFELVAAAPFTVWPTVGSIPDAAEGRIAGHPAAPESAAGHPVSPESAAGDSASPESATEHSASPEPAAGRPTPPEPGTGRAGLDRDAPIPDRDASADERHVEAAAEPGRRPEGLDAVDAERVADKEAAPEQKPEGAELVGRVDDLEGHPERTVSSQLLWDASLSVSRLDESITPPAVAERPRSVRPTVTVALLVDGWPDDLRECVRALVARTDAKIMALDLGDVDGAGRALHELAEEFPRRVEAWHVAETPHWRGGTAEWGESRDKLLSLDTSDVHVVMETSTILEGDAITPLLDALGDDDVVAAGWKGVNPRADGQEWGDAEPGEVRGLLGDLLAVRRDAALAAGGFPTGARYYRNADLEFSLALPGTLIALGRDLPVRQERHRGYHDVDPGYRDTESRRTYDRVLRLLRTP</sequence>
<proteinExistence type="predicted"/>
<dbReference type="SUPFAM" id="SSF53448">
    <property type="entry name" value="Nucleotide-diphospho-sugar transferases"/>
    <property type="match status" value="1"/>
</dbReference>
<evidence type="ECO:0000313" key="5">
    <source>
        <dbReference type="EMBL" id="MBB5819805.1"/>
    </source>
</evidence>
<name>A0A7W9MGG1_9ACTN</name>
<dbReference type="Gene3D" id="1.20.120.1910">
    <property type="entry name" value="Cysteine-tRNA ligase, C-terminal anti-codon recognition domain"/>
    <property type="match status" value="1"/>
</dbReference>
<dbReference type="GO" id="GO:0005524">
    <property type="term" value="F:ATP binding"/>
    <property type="evidence" value="ECO:0007669"/>
    <property type="project" value="UniProtKB-KW"/>
</dbReference>
<comment type="caution">
    <text evidence="5">The sequence shown here is derived from an EMBL/GenBank/DDBJ whole genome shotgun (WGS) entry which is preliminary data.</text>
</comment>